<sequence length="153" mass="17196">MTDPTAARRVQKYRVRQAAERGIRRVEVQVPENAAQDIKDLASKLQLSVKNALVADRQMKLVLGTINAPRPHPIDAQTLVRCLLASRAEAGFRPHIEAFFDEFAPESIHDLVLAQVISFEDLYRATRNWRLNDAGNAAWIKEMADLRLAKPAA</sequence>
<proteinExistence type="predicted"/>
<protein>
    <submittedName>
        <fullName evidence="1">Uncharacterized protein</fullName>
    </submittedName>
</protein>
<comment type="caution">
    <text evidence="1">The sequence shown here is derived from an EMBL/GenBank/DDBJ whole genome shotgun (WGS) entry which is preliminary data.</text>
</comment>
<accession>A0ACC5R7B6</accession>
<gene>
    <name evidence="1" type="ORF">JHL16_19370</name>
</gene>
<keyword evidence="2" id="KW-1185">Reference proteome</keyword>
<name>A0ACC5R7B6_9HYPH</name>
<dbReference type="EMBL" id="JAENHL010000007">
    <property type="protein sequence ID" value="MBK1868524.1"/>
    <property type="molecule type" value="Genomic_DNA"/>
</dbReference>
<organism evidence="1 2">
    <name type="scientific">Taklimakanibacter albus</name>
    <dbReference type="NCBI Taxonomy" id="2800327"/>
    <lineage>
        <taxon>Bacteria</taxon>
        <taxon>Pseudomonadati</taxon>
        <taxon>Pseudomonadota</taxon>
        <taxon>Alphaproteobacteria</taxon>
        <taxon>Hyphomicrobiales</taxon>
        <taxon>Aestuariivirgaceae</taxon>
        <taxon>Taklimakanibacter</taxon>
    </lineage>
</organism>
<evidence type="ECO:0000313" key="2">
    <source>
        <dbReference type="Proteomes" id="UP000616151"/>
    </source>
</evidence>
<dbReference type="Proteomes" id="UP000616151">
    <property type="component" value="Unassembled WGS sequence"/>
</dbReference>
<evidence type="ECO:0000313" key="1">
    <source>
        <dbReference type="EMBL" id="MBK1868524.1"/>
    </source>
</evidence>
<reference evidence="1" key="1">
    <citation type="submission" date="2021-01" db="EMBL/GenBank/DDBJ databases">
        <authorList>
            <person name="Sun Q."/>
        </authorList>
    </citation>
    <scope>NUCLEOTIDE SEQUENCE</scope>
    <source>
        <strain evidence="1">YIM B02566</strain>
    </source>
</reference>